<protein>
    <submittedName>
        <fullName evidence="1">Uncharacterized protein</fullName>
    </submittedName>
</protein>
<accession>A0A5Q2TMR8</accession>
<dbReference type="RefSeq" id="WP_153791624.1">
    <property type="nucleotide sequence ID" value="NZ_CP045915.1"/>
</dbReference>
<dbReference type="KEGG" id="grc:GI584_14335"/>
<name>A0A5Q2TMR8_9BACI</name>
<reference evidence="1 2" key="1">
    <citation type="submission" date="2019-11" db="EMBL/GenBank/DDBJ databases">
        <title>Gracilibacillus salitolerans sp. nov., a moderate halophile isolated from a saline soil in northwest China.</title>
        <authorList>
            <person name="Gan L."/>
        </authorList>
    </citation>
    <scope>NUCLEOTIDE SEQUENCE [LARGE SCALE GENOMIC DNA]</scope>
    <source>
        <strain evidence="1 2">SCU50</strain>
    </source>
</reference>
<organism evidence="1 2">
    <name type="scientific">Gracilibacillus salitolerans</name>
    <dbReference type="NCBI Taxonomy" id="2663022"/>
    <lineage>
        <taxon>Bacteria</taxon>
        <taxon>Bacillati</taxon>
        <taxon>Bacillota</taxon>
        <taxon>Bacilli</taxon>
        <taxon>Bacillales</taxon>
        <taxon>Bacillaceae</taxon>
        <taxon>Gracilibacillus</taxon>
    </lineage>
</organism>
<keyword evidence="2" id="KW-1185">Reference proteome</keyword>
<evidence type="ECO:0000313" key="1">
    <source>
        <dbReference type="EMBL" id="QGH35150.1"/>
    </source>
</evidence>
<dbReference type="EMBL" id="CP045915">
    <property type="protein sequence ID" value="QGH35150.1"/>
    <property type="molecule type" value="Genomic_DNA"/>
</dbReference>
<gene>
    <name evidence="1" type="ORF">GI584_14335</name>
</gene>
<dbReference type="AlphaFoldDB" id="A0A5Q2TMR8"/>
<sequence length="63" mass="7111">MNEEKYLDVKIVEGEGSYADTANYDVVKLMMKADVVTVRGKSLRVETIEVNEQGVVTFHGKYL</sequence>
<dbReference type="Proteomes" id="UP000339690">
    <property type="component" value="Chromosome"/>
</dbReference>
<evidence type="ECO:0000313" key="2">
    <source>
        <dbReference type="Proteomes" id="UP000339690"/>
    </source>
</evidence>
<proteinExistence type="predicted"/>